<evidence type="ECO:0000256" key="6">
    <source>
        <dbReference type="ARBA" id="ARBA00022989"/>
    </source>
</evidence>
<dbReference type="Pfam" id="PF02355">
    <property type="entry name" value="SecD_SecF_C"/>
    <property type="match status" value="1"/>
</dbReference>
<name>A0A5S4ZYK0_9FIRM</name>
<evidence type="ECO:0000256" key="10">
    <source>
        <dbReference type="ARBA" id="ARBA00060856"/>
    </source>
</evidence>
<dbReference type="InterPro" id="IPR048634">
    <property type="entry name" value="SecD_SecF_C"/>
</dbReference>
<comment type="function">
    <text evidence="9 12">Part of the Sec protein translocase complex. Interacts with the SecYEG preprotein conducting channel. SecDF uses the proton motive force (PMF) to complete protein translocation after the ATP-dependent function of SecA.</text>
</comment>
<comment type="similarity">
    <text evidence="11">In the N-terminal section; belongs to the SecD/SecF family. SecD subfamily.</text>
</comment>
<dbReference type="InterPro" id="IPR022645">
    <property type="entry name" value="SecD/SecF_bac"/>
</dbReference>
<evidence type="ECO:0000256" key="9">
    <source>
        <dbReference type="ARBA" id="ARBA00059018"/>
    </source>
</evidence>
<gene>
    <name evidence="12" type="primary">secF</name>
    <name evidence="14" type="ORF">LX24_00219</name>
</gene>
<dbReference type="GO" id="GO:0065002">
    <property type="term" value="P:intracellular protein transmembrane transport"/>
    <property type="evidence" value="ECO:0007669"/>
    <property type="project" value="UniProtKB-UniRule"/>
</dbReference>
<dbReference type="GO" id="GO:0005886">
    <property type="term" value="C:plasma membrane"/>
    <property type="evidence" value="ECO:0007669"/>
    <property type="project" value="UniProtKB-SubCell"/>
</dbReference>
<keyword evidence="4 12" id="KW-0812">Transmembrane</keyword>
<dbReference type="InterPro" id="IPR022646">
    <property type="entry name" value="SecD/SecF_CS"/>
</dbReference>
<evidence type="ECO:0000256" key="7">
    <source>
        <dbReference type="ARBA" id="ARBA00023010"/>
    </source>
</evidence>
<dbReference type="InterPro" id="IPR005665">
    <property type="entry name" value="SecF_bac"/>
</dbReference>
<dbReference type="GO" id="GO:0006605">
    <property type="term" value="P:protein targeting"/>
    <property type="evidence" value="ECO:0007669"/>
    <property type="project" value="UniProtKB-UniRule"/>
</dbReference>
<keyword evidence="2 12" id="KW-0813">Transport</keyword>
<proteinExistence type="inferred from homology"/>
<dbReference type="RefSeq" id="WP_166510287.1">
    <property type="nucleotide sequence ID" value="NZ_VNHM01000001.1"/>
</dbReference>
<sequence>MFNFMKNRKIWYIISLLVILPGLFSMVTRGFNLGIDFTGGNLVEVRLDRDVKIEQVRTVVEELGYAAARNIQKSGTSDYMIRTRELTEEESATLISTLEQKVGEVNLLRNERVGPVIGRELTMNAIWALLIAAALMIVYMTFRFEFKQGVAAVTGLLHDVLVVMGIFSILQIEIDSAFVAAVLTIVGYSINNTIVIFDRVRENLRTRKKGEALEDLVNVSLWQTMARSINTVLAVLFVLLALYLLGGTTIKNFVLALIIGVTSGFYSSMLTASPLWVDLKLMEKKDNKHREAYSAK</sequence>
<feature type="transmembrane region" description="Helical" evidence="12">
    <location>
        <begin position="149"/>
        <end position="170"/>
    </location>
</feature>
<keyword evidence="3 12" id="KW-1003">Cell membrane</keyword>
<dbReference type="Gene3D" id="1.20.1640.10">
    <property type="entry name" value="Multidrug efflux transporter AcrB transmembrane domain"/>
    <property type="match status" value="1"/>
</dbReference>
<keyword evidence="15" id="KW-1185">Reference proteome</keyword>
<dbReference type="Pfam" id="PF07549">
    <property type="entry name" value="Sec_GG"/>
    <property type="match status" value="1"/>
</dbReference>
<comment type="subunit">
    <text evidence="12">Forms a complex with SecD. Part of the essential Sec protein translocation apparatus which comprises SecA, SecYEG and auxiliary proteins SecDF. Other proteins may also be involved.</text>
</comment>
<dbReference type="PANTHER" id="PTHR30081:SF8">
    <property type="entry name" value="PROTEIN TRANSLOCASE SUBUNIT SECF"/>
    <property type="match status" value="1"/>
</dbReference>
<dbReference type="PRINTS" id="PR01755">
    <property type="entry name" value="SECFTRNLCASE"/>
</dbReference>
<evidence type="ECO:0000313" key="15">
    <source>
        <dbReference type="Proteomes" id="UP000323166"/>
    </source>
</evidence>
<evidence type="ECO:0000256" key="3">
    <source>
        <dbReference type="ARBA" id="ARBA00022475"/>
    </source>
</evidence>
<keyword evidence="6 12" id="KW-1133">Transmembrane helix</keyword>
<feature type="domain" description="Protein export membrane protein SecD/SecF C-terminal" evidence="13">
    <location>
        <begin position="99"/>
        <end position="280"/>
    </location>
</feature>
<dbReference type="GO" id="GO:0015450">
    <property type="term" value="F:protein-transporting ATPase activity"/>
    <property type="evidence" value="ECO:0007669"/>
    <property type="project" value="InterPro"/>
</dbReference>
<feature type="transmembrane region" description="Helical" evidence="12">
    <location>
        <begin position="229"/>
        <end position="247"/>
    </location>
</feature>
<dbReference type="HAMAP" id="MF_01464_B">
    <property type="entry name" value="SecF_B"/>
    <property type="match status" value="1"/>
</dbReference>
<comment type="similarity">
    <text evidence="12">Belongs to the SecD/SecF family. SecF subfamily.</text>
</comment>
<dbReference type="InterPro" id="IPR055344">
    <property type="entry name" value="SecD_SecF_C_bact"/>
</dbReference>
<organism evidence="14 15">
    <name type="scientific">Desulfallas thermosapovorans DSM 6562</name>
    <dbReference type="NCBI Taxonomy" id="1121431"/>
    <lineage>
        <taxon>Bacteria</taxon>
        <taxon>Bacillati</taxon>
        <taxon>Bacillota</taxon>
        <taxon>Clostridia</taxon>
        <taxon>Eubacteriales</taxon>
        <taxon>Desulfallaceae</taxon>
        <taxon>Desulfallas</taxon>
    </lineage>
</organism>
<dbReference type="NCBIfam" id="TIGR00966">
    <property type="entry name" value="transloc_SecF"/>
    <property type="match status" value="1"/>
</dbReference>
<protein>
    <recommendedName>
        <fullName evidence="12">Protein-export membrane protein SecF</fullName>
    </recommendedName>
</protein>
<evidence type="ECO:0000259" key="13">
    <source>
        <dbReference type="Pfam" id="PF02355"/>
    </source>
</evidence>
<evidence type="ECO:0000313" key="14">
    <source>
        <dbReference type="EMBL" id="TYO97935.1"/>
    </source>
</evidence>
<evidence type="ECO:0000256" key="4">
    <source>
        <dbReference type="ARBA" id="ARBA00022692"/>
    </source>
</evidence>
<evidence type="ECO:0000256" key="1">
    <source>
        <dbReference type="ARBA" id="ARBA00004651"/>
    </source>
</evidence>
<keyword evidence="7 12" id="KW-0811">Translocation</keyword>
<feature type="transmembrane region" description="Helical" evidence="12">
    <location>
        <begin position="12"/>
        <end position="31"/>
    </location>
</feature>
<keyword evidence="5 12" id="KW-0653">Protein transport</keyword>
<comment type="caution">
    <text evidence="14">The sequence shown here is derived from an EMBL/GenBank/DDBJ whole genome shotgun (WGS) entry which is preliminary data.</text>
</comment>
<evidence type="ECO:0000256" key="2">
    <source>
        <dbReference type="ARBA" id="ARBA00022448"/>
    </source>
</evidence>
<evidence type="ECO:0000256" key="8">
    <source>
        <dbReference type="ARBA" id="ARBA00023136"/>
    </source>
</evidence>
<feature type="transmembrane region" description="Helical" evidence="12">
    <location>
        <begin position="176"/>
        <end position="197"/>
    </location>
</feature>
<evidence type="ECO:0000256" key="12">
    <source>
        <dbReference type="HAMAP-Rule" id="MF_01464"/>
    </source>
</evidence>
<comment type="subcellular location">
    <subcellularLocation>
        <location evidence="1 12">Cell membrane</location>
        <topology evidence="1 12">Multi-pass membrane protein</topology>
    </subcellularLocation>
</comment>
<dbReference type="InterPro" id="IPR022813">
    <property type="entry name" value="SecD/SecF_arch_bac"/>
</dbReference>
<reference evidence="14 15" key="1">
    <citation type="submission" date="2019-07" db="EMBL/GenBank/DDBJ databases">
        <title>Genomic Encyclopedia of Type Strains, Phase I: the one thousand microbial genomes (KMG-I) project.</title>
        <authorList>
            <person name="Kyrpides N."/>
        </authorList>
    </citation>
    <scope>NUCLEOTIDE SEQUENCE [LARGE SCALE GENOMIC DNA]</scope>
    <source>
        <strain evidence="14 15">DSM 6562</strain>
    </source>
</reference>
<evidence type="ECO:0000256" key="5">
    <source>
        <dbReference type="ARBA" id="ARBA00022927"/>
    </source>
</evidence>
<dbReference type="NCBIfam" id="TIGR00916">
    <property type="entry name" value="2A0604s01"/>
    <property type="match status" value="1"/>
</dbReference>
<keyword evidence="8 12" id="KW-0472">Membrane</keyword>
<dbReference type="GO" id="GO:0043952">
    <property type="term" value="P:protein transport by the Sec complex"/>
    <property type="evidence" value="ECO:0007669"/>
    <property type="project" value="UniProtKB-UniRule"/>
</dbReference>
<accession>A0A5S4ZYK0</accession>
<dbReference type="FunFam" id="1.20.1640.10:FF:000024">
    <property type="entry name" value="Multifunctional fusion protein"/>
    <property type="match status" value="1"/>
</dbReference>
<evidence type="ECO:0000256" key="11">
    <source>
        <dbReference type="ARBA" id="ARBA00061053"/>
    </source>
</evidence>
<dbReference type="PANTHER" id="PTHR30081">
    <property type="entry name" value="PROTEIN-EXPORT MEMBRANE PROTEIN SEC"/>
    <property type="match status" value="1"/>
</dbReference>
<dbReference type="AlphaFoldDB" id="A0A5S4ZYK0"/>
<dbReference type="EMBL" id="VNHM01000001">
    <property type="protein sequence ID" value="TYO97935.1"/>
    <property type="molecule type" value="Genomic_DNA"/>
</dbReference>
<dbReference type="Gene3D" id="3.30.70.2040">
    <property type="match status" value="1"/>
</dbReference>
<comment type="similarity">
    <text evidence="10">In the C-terminal section; belongs to the SecD/SecF family. SecF subfamily.</text>
</comment>
<dbReference type="Proteomes" id="UP000323166">
    <property type="component" value="Unassembled WGS sequence"/>
</dbReference>
<dbReference type="SUPFAM" id="SSF82866">
    <property type="entry name" value="Multidrug efflux transporter AcrB transmembrane domain"/>
    <property type="match status" value="1"/>
</dbReference>
<feature type="transmembrane region" description="Helical" evidence="12">
    <location>
        <begin position="125"/>
        <end position="142"/>
    </location>
</feature>
<feature type="transmembrane region" description="Helical" evidence="12">
    <location>
        <begin position="253"/>
        <end position="277"/>
    </location>
</feature>